<comment type="cofactor">
    <cofactor evidence="1">
        <name>Mg(2+)</name>
        <dbReference type="ChEBI" id="CHEBI:18420"/>
    </cofactor>
</comment>
<evidence type="ECO:0000313" key="7">
    <source>
        <dbReference type="Proteomes" id="UP000273500"/>
    </source>
</evidence>
<dbReference type="PANTHER" id="PTHR46193:SF18">
    <property type="entry name" value="HEXITOL PHOSPHATASE B"/>
    <property type="match status" value="1"/>
</dbReference>
<dbReference type="Gene3D" id="3.40.50.1000">
    <property type="entry name" value="HAD superfamily/HAD-like"/>
    <property type="match status" value="1"/>
</dbReference>
<name>A0A428KSC6_9BACT</name>
<dbReference type="RefSeq" id="WP_125419282.1">
    <property type="nucleotide sequence ID" value="NZ_RWIT01000003.1"/>
</dbReference>
<dbReference type="SFLD" id="SFLDG01135">
    <property type="entry name" value="C1.5.6:_HAD__Beta-PGM__Phospha"/>
    <property type="match status" value="1"/>
</dbReference>
<dbReference type="GO" id="GO:0046872">
    <property type="term" value="F:metal ion binding"/>
    <property type="evidence" value="ECO:0007669"/>
    <property type="project" value="UniProtKB-KW"/>
</dbReference>
<dbReference type="InterPro" id="IPR023214">
    <property type="entry name" value="HAD_sf"/>
</dbReference>
<keyword evidence="7" id="KW-1185">Reference proteome</keyword>
<dbReference type="AlphaFoldDB" id="A0A428KSC6"/>
<dbReference type="InterPro" id="IPR041492">
    <property type="entry name" value="HAD_2"/>
</dbReference>
<protein>
    <submittedName>
        <fullName evidence="6">HAD family hydrolase</fullName>
    </submittedName>
</protein>
<reference evidence="6 7" key="1">
    <citation type="submission" date="2018-12" db="EMBL/GenBank/DDBJ databases">
        <authorList>
            <person name="Feng G."/>
            <person name="Zhu H."/>
        </authorList>
    </citation>
    <scope>NUCLEOTIDE SEQUENCE [LARGE SCALE GENOMIC DNA]</scope>
    <source>
        <strain evidence="6 7">KCTC 12533</strain>
    </source>
</reference>
<accession>A0A428KSC6</accession>
<evidence type="ECO:0000313" key="6">
    <source>
        <dbReference type="EMBL" id="RSK49426.1"/>
    </source>
</evidence>
<dbReference type="SFLD" id="SFLDS00003">
    <property type="entry name" value="Haloacid_Dehalogenase"/>
    <property type="match status" value="1"/>
</dbReference>
<organism evidence="6 7">
    <name type="scientific">Hymenobacter rigui</name>
    <dbReference type="NCBI Taxonomy" id="334424"/>
    <lineage>
        <taxon>Bacteria</taxon>
        <taxon>Pseudomonadati</taxon>
        <taxon>Bacteroidota</taxon>
        <taxon>Cytophagia</taxon>
        <taxon>Cytophagales</taxon>
        <taxon>Hymenobacteraceae</taxon>
        <taxon>Hymenobacter</taxon>
    </lineage>
</organism>
<dbReference type="PANTHER" id="PTHR46193">
    <property type="entry name" value="6-PHOSPHOGLUCONATE PHOSPHATASE"/>
    <property type="match status" value="1"/>
</dbReference>
<dbReference type="NCBIfam" id="TIGR01509">
    <property type="entry name" value="HAD-SF-IA-v3"/>
    <property type="match status" value="1"/>
</dbReference>
<comment type="caution">
    <text evidence="6">The sequence shown here is derived from an EMBL/GenBank/DDBJ whole genome shotgun (WGS) entry which is preliminary data.</text>
</comment>
<dbReference type="Gene3D" id="1.10.150.240">
    <property type="entry name" value="Putative phosphatase, domain 2"/>
    <property type="match status" value="1"/>
</dbReference>
<dbReference type="InterPro" id="IPR023198">
    <property type="entry name" value="PGP-like_dom2"/>
</dbReference>
<evidence type="ECO:0000256" key="1">
    <source>
        <dbReference type="ARBA" id="ARBA00001946"/>
    </source>
</evidence>
<proteinExistence type="inferred from homology"/>
<dbReference type="InterPro" id="IPR036412">
    <property type="entry name" value="HAD-like_sf"/>
</dbReference>
<comment type="similarity">
    <text evidence="2">Belongs to the HAD-like hydrolase superfamily. CbbY/CbbZ/Gph/YieH family.</text>
</comment>
<evidence type="ECO:0000256" key="2">
    <source>
        <dbReference type="ARBA" id="ARBA00006171"/>
    </source>
</evidence>
<evidence type="ECO:0000256" key="4">
    <source>
        <dbReference type="ARBA" id="ARBA00022842"/>
    </source>
</evidence>
<dbReference type="CDD" id="cd07505">
    <property type="entry name" value="HAD_BPGM-like"/>
    <property type="match status" value="1"/>
</dbReference>
<dbReference type="PRINTS" id="PR00413">
    <property type="entry name" value="HADHALOGNASE"/>
</dbReference>
<dbReference type="Proteomes" id="UP000273500">
    <property type="component" value="Unassembled WGS sequence"/>
</dbReference>
<dbReference type="OrthoDB" id="9797743at2"/>
<gene>
    <name evidence="6" type="ORF">EI291_08015</name>
</gene>
<evidence type="ECO:0000256" key="5">
    <source>
        <dbReference type="ARBA" id="ARBA00023277"/>
    </source>
</evidence>
<dbReference type="InterPro" id="IPR051600">
    <property type="entry name" value="Beta-PGM-like"/>
</dbReference>
<sequence>MPTAQPYALIFDMDGVLIDNTPEQAKAFQLLFRDLGLTTNARRLLRRLNGMPATNILKTVFSKPVPKKQLEEYAAQRELLYRVLYWNKRCEVAGLTAFLQAARAAGFKIGLGTGSGEDTIQYILDHLKLRQYFDVVVGKDDVHRGKPHADTYTVTARRLGVSPERCVVFEDAILGEQAAYQAGMRCVGVTTTLRPTDFQAPLLTCPDFTHVTPQQLLDLLAQAPPIPKPSPQLATRQYAQL</sequence>
<evidence type="ECO:0000256" key="3">
    <source>
        <dbReference type="ARBA" id="ARBA00022723"/>
    </source>
</evidence>
<keyword evidence="4" id="KW-0460">Magnesium</keyword>
<dbReference type="GO" id="GO:0016787">
    <property type="term" value="F:hydrolase activity"/>
    <property type="evidence" value="ECO:0007669"/>
    <property type="project" value="UniProtKB-KW"/>
</dbReference>
<dbReference type="Pfam" id="PF13419">
    <property type="entry name" value="HAD_2"/>
    <property type="match status" value="1"/>
</dbReference>
<dbReference type="InterPro" id="IPR006439">
    <property type="entry name" value="HAD-SF_hydro_IA"/>
</dbReference>
<dbReference type="SFLD" id="SFLDG01129">
    <property type="entry name" value="C1.5:_HAD__Beta-PGM__Phosphata"/>
    <property type="match status" value="1"/>
</dbReference>
<dbReference type="EMBL" id="RWIT01000003">
    <property type="protein sequence ID" value="RSK49426.1"/>
    <property type="molecule type" value="Genomic_DNA"/>
</dbReference>
<keyword evidence="3" id="KW-0479">Metal-binding</keyword>
<keyword evidence="5" id="KW-0119">Carbohydrate metabolism</keyword>
<dbReference type="SUPFAM" id="SSF56784">
    <property type="entry name" value="HAD-like"/>
    <property type="match status" value="1"/>
</dbReference>
<keyword evidence="6" id="KW-0378">Hydrolase</keyword>